<accession>A0A7M3MC64</accession>
<dbReference type="EMBL" id="QMIE01000016">
    <property type="protein sequence ID" value="TVM15529.1"/>
    <property type="molecule type" value="Genomic_DNA"/>
</dbReference>
<sequence length="227" mass="24469">MQTNGTLLALEGAHFTYPGGGTVFADVDFAVEGGEFALITGPSGGGKSSLLRLLSLLDAPSAGRLLMAGEDAAAMKPEVFRRRVNLLQQTPVLQEDTIRRNLLLPFDFAVSRTEGPKPPGEAAMRQALDRFLLHELGLDQNAMDCSVGQRQRLCLLRSLLLRPKVLLLDEPVSALDSESARVVMGEVERVNQEEGVAVVCVTHHGYEPPAGASRWEVAAGTVRRLVS</sequence>
<dbReference type="GO" id="GO:0042626">
    <property type="term" value="F:ATPase-coupled transmembrane transporter activity"/>
    <property type="evidence" value="ECO:0007669"/>
    <property type="project" value="TreeGrafter"/>
</dbReference>
<reference evidence="4 5" key="1">
    <citation type="submission" date="2018-06" db="EMBL/GenBank/DDBJ databases">
        <title>Complete genome of Desulfovibrio indonesiensis P37SLT.</title>
        <authorList>
            <person name="Crispim J.S."/>
            <person name="Vidigal P.M.P."/>
            <person name="Silva L.C.F."/>
            <person name="Laguardia C.N."/>
            <person name="Araujo L.C."/>
            <person name="Dias R.S."/>
            <person name="Sousa M.P."/>
            <person name="Paula S.O."/>
            <person name="Silva C."/>
        </authorList>
    </citation>
    <scope>NUCLEOTIDE SEQUENCE [LARGE SCALE GENOMIC DNA]</scope>
    <source>
        <strain evidence="4 5">P37SLT</strain>
    </source>
</reference>
<dbReference type="Proteomes" id="UP000448292">
    <property type="component" value="Unassembled WGS sequence"/>
</dbReference>
<evidence type="ECO:0000313" key="5">
    <source>
        <dbReference type="Proteomes" id="UP000448292"/>
    </source>
</evidence>
<organism evidence="4 5">
    <name type="scientific">Oceanidesulfovibrio indonesiensis</name>
    <dbReference type="NCBI Taxonomy" id="54767"/>
    <lineage>
        <taxon>Bacteria</taxon>
        <taxon>Pseudomonadati</taxon>
        <taxon>Thermodesulfobacteriota</taxon>
        <taxon>Desulfovibrionia</taxon>
        <taxon>Desulfovibrionales</taxon>
        <taxon>Desulfovibrionaceae</taxon>
        <taxon>Oceanidesulfovibrio</taxon>
    </lineage>
</organism>
<evidence type="ECO:0000259" key="3">
    <source>
        <dbReference type="PROSITE" id="PS50893"/>
    </source>
</evidence>
<evidence type="ECO:0000256" key="2">
    <source>
        <dbReference type="ARBA" id="ARBA00022840"/>
    </source>
</evidence>
<dbReference type="InterPro" id="IPR017871">
    <property type="entry name" value="ABC_transporter-like_CS"/>
</dbReference>
<dbReference type="Gene3D" id="3.40.50.300">
    <property type="entry name" value="P-loop containing nucleotide triphosphate hydrolases"/>
    <property type="match status" value="1"/>
</dbReference>
<gene>
    <name evidence="4" type="ORF">DPQ33_15115</name>
</gene>
<dbReference type="GO" id="GO:0016887">
    <property type="term" value="F:ATP hydrolysis activity"/>
    <property type="evidence" value="ECO:0007669"/>
    <property type="project" value="InterPro"/>
</dbReference>
<evidence type="ECO:0000256" key="1">
    <source>
        <dbReference type="ARBA" id="ARBA00022741"/>
    </source>
</evidence>
<dbReference type="PROSITE" id="PS00211">
    <property type="entry name" value="ABC_TRANSPORTER_1"/>
    <property type="match status" value="1"/>
</dbReference>
<dbReference type="InterPro" id="IPR003593">
    <property type="entry name" value="AAA+_ATPase"/>
</dbReference>
<dbReference type="PANTHER" id="PTHR24221">
    <property type="entry name" value="ATP-BINDING CASSETTE SUB-FAMILY B"/>
    <property type="match status" value="1"/>
</dbReference>
<protein>
    <recommendedName>
        <fullName evidence="3">ABC transporter domain-containing protein</fullName>
    </recommendedName>
</protein>
<dbReference type="PANTHER" id="PTHR24221:SF590">
    <property type="entry name" value="COMPONENT LINKED WITH THE ASSEMBLY OF CYTOCHROME' TRANSPORT TRANSMEMBRANE ATP-BINDING PROTEIN ABC TRANSPORTER CYDD-RELATED"/>
    <property type="match status" value="1"/>
</dbReference>
<keyword evidence="1" id="KW-0547">Nucleotide-binding</keyword>
<name>A0A7M3MC64_9BACT</name>
<dbReference type="InterPro" id="IPR039421">
    <property type="entry name" value="Type_1_exporter"/>
</dbReference>
<dbReference type="AlphaFoldDB" id="A0A7M3MC64"/>
<proteinExistence type="predicted"/>
<dbReference type="PROSITE" id="PS50893">
    <property type="entry name" value="ABC_TRANSPORTER_2"/>
    <property type="match status" value="1"/>
</dbReference>
<evidence type="ECO:0000313" key="4">
    <source>
        <dbReference type="EMBL" id="TVM15529.1"/>
    </source>
</evidence>
<dbReference type="SUPFAM" id="SSF52540">
    <property type="entry name" value="P-loop containing nucleoside triphosphate hydrolases"/>
    <property type="match status" value="1"/>
</dbReference>
<dbReference type="GO" id="GO:0005524">
    <property type="term" value="F:ATP binding"/>
    <property type="evidence" value="ECO:0007669"/>
    <property type="project" value="UniProtKB-KW"/>
</dbReference>
<comment type="caution">
    <text evidence="4">The sequence shown here is derived from an EMBL/GenBank/DDBJ whole genome shotgun (WGS) entry which is preliminary data.</text>
</comment>
<dbReference type="SMART" id="SM00382">
    <property type="entry name" value="AAA"/>
    <property type="match status" value="1"/>
</dbReference>
<dbReference type="InterPro" id="IPR003439">
    <property type="entry name" value="ABC_transporter-like_ATP-bd"/>
</dbReference>
<dbReference type="RefSeq" id="WP_144304047.1">
    <property type="nucleotide sequence ID" value="NZ_QMIE01000016.1"/>
</dbReference>
<dbReference type="Pfam" id="PF00005">
    <property type="entry name" value="ABC_tran"/>
    <property type="match status" value="1"/>
</dbReference>
<feature type="domain" description="ABC transporter" evidence="3">
    <location>
        <begin position="8"/>
        <end position="227"/>
    </location>
</feature>
<dbReference type="InterPro" id="IPR027417">
    <property type="entry name" value="P-loop_NTPase"/>
</dbReference>
<dbReference type="OrthoDB" id="9809450at2"/>
<keyword evidence="2" id="KW-0067">ATP-binding</keyword>
<keyword evidence="5" id="KW-1185">Reference proteome</keyword>